<dbReference type="InterPro" id="IPR041212">
    <property type="entry name" value="Vta1_C"/>
</dbReference>
<evidence type="ECO:0000256" key="3">
    <source>
        <dbReference type="ARBA" id="ARBA00007895"/>
    </source>
</evidence>
<dbReference type="GO" id="GO:0015031">
    <property type="term" value="P:protein transport"/>
    <property type="evidence" value="ECO:0007669"/>
    <property type="project" value="UniProtKB-KW"/>
</dbReference>
<keyword evidence="4" id="KW-0813">Transport</keyword>
<feature type="compositionally biased region" description="Low complexity" evidence="9">
    <location>
        <begin position="269"/>
        <end position="295"/>
    </location>
</feature>
<evidence type="ECO:0000256" key="5">
    <source>
        <dbReference type="ARBA" id="ARBA00022490"/>
    </source>
</evidence>
<keyword evidence="14" id="KW-1185">Reference proteome</keyword>
<keyword evidence="8" id="KW-0472">Membrane</keyword>
<evidence type="ECO:0000313" key="13">
    <source>
        <dbReference type="EnsemblMetazoa" id="XP_019759846.1"/>
    </source>
</evidence>
<evidence type="ECO:0000256" key="2">
    <source>
        <dbReference type="ARBA" id="ARBA00004496"/>
    </source>
</evidence>
<evidence type="ECO:0000313" key="12">
    <source>
        <dbReference type="EMBL" id="ENN77321.1"/>
    </source>
</evidence>
<dbReference type="AlphaFoldDB" id="N6U9J6"/>
<dbReference type="Gene3D" id="1.20.5.420">
    <property type="entry name" value="Immunoglobulin FC, subunit C"/>
    <property type="match status" value="1"/>
</dbReference>
<dbReference type="OMA" id="AYWCEYH"/>
<dbReference type="PANTHER" id="PTHR46009:SF1">
    <property type="entry name" value="VACUOLAR PROTEIN SORTING-ASSOCIATED PROTEIN VTA1 HOMOLOG"/>
    <property type="match status" value="1"/>
</dbReference>
<evidence type="ECO:0000256" key="7">
    <source>
        <dbReference type="ARBA" id="ARBA00022927"/>
    </source>
</evidence>
<feature type="domain" description="Vta1 C-terminal" evidence="11">
    <location>
        <begin position="307"/>
        <end position="343"/>
    </location>
</feature>
<dbReference type="InterPro" id="IPR023175">
    <property type="entry name" value="Vta1/CALS_N_sf"/>
</dbReference>
<comment type="similarity">
    <text evidence="3">Belongs to the VTA1 family.</text>
</comment>
<dbReference type="InterPro" id="IPR039431">
    <property type="entry name" value="Vta1/CALS_N"/>
</dbReference>
<keyword evidence="7" id="KW-0653">Protein transport</keyword>
<reference evidence="13" key="2">
    <citation type="submission" date="2024-08" db="UniProtKB">
        <authorList>
            <consortium name="EnsemblMetazoa"/>
        </authorList>
    </citation>
    <scope>IDENTIFICATION</scope>
</reference>
<evidence type="ECO:0000256" key="1">
    <source>
        <dbReference type="ARBA" id="ARBA00004481"/>
    </source>
</evidence>
<dbReference type="GO" id="GO:0032511">
    <property type="term" value="P:late endosome to vacuole transport via multivesicular body sorting pathway"/>
    <property type="evidence" value="ECO:0007669"/>
    <property type="project" value="InterPro"/>
</dbReference>
<dbReference type="EMBL" id="KB740948">
    <property type="protein sequence ID" value="ENN77321.1"/>
    <property type="molecule type" value="Genomic_DNA"/>
</dbReference>
<proteinExistence type="inferred from homology"/>
<evidence type="ECO:0000256" key="4">
    <source>
        <dbReference type="ARBA" id="ARBA00022448"/>
    </source>
</evidence>
<feature type="region of interest" description="Disordered" evidence="9">
    <location>
        <begin position="197"/>
        <end position="295"/>
    </location>
</feature>
<dbReference type="Proteomes" id="UP000019118">
    <property type="component" value="Unassembled WGS sequence"/>
</dbReference>
<comment type="subcellular location">
    <subcellularLocation>
        <location evidence="2">Cytoplasm</location>
    </subcellularLocation>
    <subcellularLocation>
        <location evidence="1">Endosome membrane</location>
        <topology evidence="1">Peripheral membrane protein</topology>
    </subcellularLocation>
</comment>
<dbReference type="OrthoDB" id="391137at2759"/>
<sequence>MSFSPVPPEIKPVAHLMKLAAEHDTRNVVVAYWARMAACRLALKMVPGPKSPQFSAFLGEILDWLEQTKQQNRDNDGISSETAAQAIIEEYALNVFNHAEQQDAAEIFNKNTVKSFYTASMLFDVLEQFGFSEGNHEKQKYGKWKAAYIHNCLKNGEKPQPGPPNSGAEENQMVHISELPEEEQQRLLEEKRRLQEELDRKKRQEDEEREQLNRLNSFGNITLGDNDPANPSNVTGYPPLPNQNNSNAGFTFPKLSPESPNIPQQPGSVTPVAPTTPQVPVQPTTYNLPTTTNYGTPGGSQVSLTADQIQKAQKYSKYATSALNYDDVKTAVENLQKALNLLQFGKE</sequence>
<evidence type="ECO:0000259" key="11">
    <source>
        <dbReference type="Pfam" id="PF18097"/>
    </source>
</evidence>
<evidence type="ECO:0000259" key="10">
    <source>
        <dbReference type="Pfam" id="PF04652"/>
    </source>
</evidence>
<dbReference type="GO" id="GO:0005771">
    <property type="term" value="C:multivesicular body"/>
    <property type="evidence" value="ECO:0007669"/>
    <property type="project" value="TreeGrafter"/>
</dbReference>
<reference evidence="12 14" key="1">
    <citation type="journal article" date="2013" name="Genome Biol.">
        <title>Draft genome of the mountain pine beetle, Dendroctonus ponderosae Hopkins, a major forest pest.</title>
        <authorList>
            <person name="Keeling C.I."/>
            <person name="Yuen M.M."/>
            <person name="Liao N.Y."/>
            <person name="Docking T.R."/>
            <person name="Chan S.K."/>
            <person name="Taylor G.A."/>
            <person name="Palmquist D.L."/>
            <person name="Jackman S.D."/>
            <person name="Nguyen A."/>
            <person name="Li M."/>
            <person name="Henderson H."/>
            <person name="Janes J.K."/>
            <person name="Zhao Y."/>
            <person name="Pandoh P."/>
            <person name="Moore R."/>
            <person name="Sperling F.A."/>
            <person name="Huber D.P."/>
            <person name="Birol I."/>
            <person name="Jones S.J."/>
            <person name="Bohlmann J."/>
        </authorList>
    </citation>
    <scope>NUCLEOTIDE SEQUENCE</scope>
</reference>
<feature type="compositionally biased region" description="Polar residues" evidence="9">
    <location>
        <begin position="258"/>
        <end position="268"/>
    </location>
</feature>
<name>N6U9J6_DENPD</name>
<feature type="non-terminal residue" evidence="12">
    <location>
        <position position="1"/>
    </location>
</feature>
<dbReference type="GO" id="GO:0010008">
    <property type="term" value="C:endosome membrane"/>
    <property type="evidence" value="ECO:0007669"/>
    <property type="project" value="UniProtKB-SubCell"/>
</dbReference>
<protein>
    <recommendedName>
        <fullName evidence="15">Vta1/callose synthase N-terminal domain-containing protein</fullName>
    </recommendedName>
</protein>
<dbReference type="EnsemblMetazoa" id="XM_019904287.1">
    <property type="protein sequence ID" value="XP_019759846.1"/>
    <property type="gene ID" value="LOC109537513"/>
</dbReference>
<dbReference type="Pfam" id="PF18097">
    <property type="entry name" value="Vta1_C"/>
    <property type="match status" value="1"/>
</dbReference>
<dbReference type="KEGG" id="dpa:109537513"/>
<feature type="compositionally biased region" description="Basic and acidic residues" evidence="9">
    <location>
        <begin position="197"/>
        <end position="212"/>
    </location>
</feature>
<dbReference type="PANTHER" id="PTHR46009">
    <property type="entry name" value="VACUOLAR PROTEIN SORTING-ASSOCIATED PROTEIN VTA1 HOMOLOG"/>
    <property type="match status" value="1"/>
</dbReference>
<keyword evidence="6" id="KW-0967">Endosome</keyword>
<feature type="domain" description="Vta1/callose synthase N-terminal" evidence="10">
    <location>
        <begin position="13"/>
        <end position="155"/>
    </location>
</feature>
<organism evidence="12">
    <name type="scientific">Dendroctonus ponderosae</name>
    <name type="common">Mountain pine beetle</name>
    <dbReference type="NCBI Taxonomy" id="77166"/>
    <lineage>
        <taxon>Eukaryota</taxon>
        <taxon>Metazoa</taxon>
        <taxon>Ecdysozoa</taxon>
        <taxon>Arthropoda</taxon>
        <taxon>Hexapoda</taxon>
        <taxon>Insecta</taxon>
        <taxon>Pterygota</taxon>
        <taxon>Neoptera</taxon>
        <taxon>Endopterygota</taxon>
        <taxon>Coleoptera</taxon>
        <taxon>Polyphaga</taxon>
        <taxon>Cucujiformia</taxon>
        <taxon>Curculionidae</taxon>
        <taxon>Scolytinae</taxon>
        <taxon>Dendroctonus</taxon>
    </lineage>
</organism>
<accession>N6U9J6</accession>
<evidence type="ECO:0000313" key="14">
    <source>
        <dbReference type="Proteomes" id="UP000019118"/>
    </source>
</evidence>
<dbReference type="InterPro" id="IPR044538">
    <property type="entry name" value="Vta1-like"/>
</dbReference>
<evidence type="ECO:0000256" key="6">
    <source>
        <dbReference type="ARBA" id="ARBA00022753"/>
    </source>
</evidence>
<gene>
    <name evidence="13" type="primary">109537513</name>
    <name evidence="12" type="ORF">YQE_06147</name>
</gene>
<dbReference type="Pfam" id="PF04652">
    <property type="entry name" value="Vta1"/>
    <property type="match status" value="1"/>
</dbReference>
<dbReference type="Gene3D" id="1.25.40.270">
    <property type="entry name" value="Vacuolar protein sorting-associated protein vta1"/>
    <property type="match status" value="1"/>
</dbReference>
<evidence type="ECO:0000256" key="9">
    <source>
        <dbReference type="SAM" id="MobiDB-lite"/>
    </source>
</evidence>
<evidence type="ECO:0000256" key="8">
    <source>
        <dbReference type="ARBA" id="ARBA00023136"/>
    </source>
</evidence>
<evidence type="ECO:0008006" key="15">
    <source>
        <dbReference type="Google" id="ProtNLM"/>
    </source>
</evidence>
<dbReference type="HOGENOM" id="CLU_030378_1_0_1"/>
<keyword evidence="5" id="KW-0963">Cytoplasm</keyword>